<sequence length="175" mass="20039">MALGGCSSGLLVTALLALVLLPAQYYVPEYYLGVDVPLPIEKVAPPNGFIVWLDKAFVHFPPLDLFFTLSLLILAIVTYLYEWIQRKLMERRIAKLNNYLVASVERLRVWDAQQEQLETTLKMVQNATSEYNLLLYLLLRQHRCLATGNNGPPFNCFFDKTVDDDLSFLRNPIET</sequence>
<gene>
    <name evidence="4" type="primary">LOC114243733</name>
</gene>
<keyword evidence="1" id="KW-1133">Transmembrane helix</keyword>
<feature type="chain" id="PRO_5026779089" evidence="2">
    <location>
        <begin position="26"/>
        <end position="175"/>
    </location>
</feature>
<name>A0A6J2JPC9_BOMMA</name>
<accession>A0A6J2JPC9</accession>
<keyword evidence="1" id="KW-0472">Membrane</keyword>
<dbReference type="Proteomes" id="UP000504629">
    <property type="component" value="Unplaced"/>
</dbReference>
<dbReference type="AlphaFoldDB" id="A0A6J2JPC9"/>
<evidence type="ECO:0000313" key="4">
    <source>
        <dbReference type="RefSeq" id="XP_028031128.1"/>
    </source>
</evidence>
<dbReference type="KEGG" id="bman:114243733"/>
<dbReference type="RefSeq" id="XP_028031128.1">
    <property type="nucleotide sequence ID" value="XM_028175327.1"/>
</dbReference>
<keyword evidence="2" id="KW-0732">Signal</keyword>
<dbReference type="GeneID" id="114243733"/>
<feature type="signal peptide" evidence="2">
    <location>
        <begin position="1"/>
        <end position="25"/>
    </location>
</feature>
<proteinExistence type="predicted"/>
<evidence type="ECO:0000256" key="2">
    <source>
        <dbReference type="SAM" id="SignalP"/>
    </source>
</evidence>
<evidence type="ECO:0000313" key="3">
    <source>
        <dbReference type="Proteomes" id="UP000504629"/>
    </source>
</evidence>
<dbReference type="OrthoDB" id="7479684at2759"/>
<evidence type="ECO:0000256" key="1">
    <source>
        <dbReference type="SAM" id="Phobius"/>
    </source>
</evidence>
<keyword evidence="1" id="KW-0812">Transmembrane</keyword>
<protein>
    <submittedName>
        <fullName evidence="4">Uncharacterized protein LOC114243733</fullName>
    </submittedName>
</protein>
<keyword evidence="3" id="KW-1185">Reference proteome</keyword>
<reference evidence="4" key="1">
    <citation type="submission" date="2025-08" db="UniProtKB">
        <authorList>
            <consortium name="RefSeq"/>
        </authorList>
    </citation>
    <scope>IDENTIFICATION</scope>
    <source>
        <tissue evidence="4">Silk gland</tissue>
    </source>
</reference>
<organism evidence="3 4">
    <name type="scientific">Bombyx mandarina</name>
    <name type="common">Wild silk moth</name>
    <name type="synonym">Wild silkworm</name>
    <dbReference type="NCBI Taxonomy" id="7092"/>
    <lineage>
        <taxon>Eukaryota</taxon>
        <taxon>Metazoa</taxon>
        <taxon>Ecdysozoa</taxon>
        <taxon>Arthropoda</taxon>
        <taxon>Hexapoda</taxon>
        <taxon>Insecta</taxon>
        <taxon>Pterygota</taxon>
        <taxon>Neoptera</taxon>
        <taxon>Endopterygota</taxon>
        <taxon>Lepidoptera</taxon>
        <taxon>Glossata</taxon>
        <taxon>Ditrysia</taxon>
        <taxon>Bombycoidea</taxon>
        <taxon>Bombycidae</taxon>
        <taxon>Bombycinae</taxon>
        <taxon>Bombyx</taxon>
    </lineage>
</organism>
<feature type="transmembrane region" description="Helical" evidence="1">
    <location>
        <begin position="65"/>
        <end position="84"/>
    </location>
</feature>